<dbReference type="GO" id="GO:0005737">
    <property type="term" value="C:cytoplasm"/>
    <property type="evidence" value="ECO:0007669"/>
    <property type="project" value="UniProtKB-SubCell"/>
</dbReference>
<dbReference type="SUPFAM" id="SSF109755">
    <property type="entry name" value="PhoU-like"/>
    <property type="match status" value="1"/>
</dbReference>
<dbReference type="PANTHER" id="PTHR42930">
    <property type="entry name" value="PHOSPHATE-SPECIFIC TRANSPORT SYSTEM ACCESSORY PROTEIN PHOU"/>
    <property type="match status" value="1"/>
</dbReference>
<comment type="function">
    <text evidence="7">Plays a role in the regulation of phosphate uptake.</text>
</comment>
<comment type="subunit">
    <text evidence="3 7">Homodimer.</text>
</comment>
<dbReference type="Pfam" id="PF01895">
    <property type="entry name" value="PhoU"/>
    <property type="match status" value="2"/>
</dbReference>
<dbReference type="InterPro" id="IPR028366">
    <property type="entry name" value="PhoU"/>
</dbReference>
<dbReference type="InterPro" id="IPR026022">
    <property type="entry name" value="PhoU_dom"/>
</dbReference>
<dbReference type="GO" id="GO:0030643">
    <property type="term" value="P:intracellular phosphate ion homeostasis"/>
    <property type="evidence" value="ECO:0007669"/>
    <property type="project" value="InterPro"/>
</dbReference>
<comment type="caution">
    <text evidence="9">The sequence shown here is derived from an EMBL/GenBank/DDBJ whole genome shotgun (WGS) entry which is preliminary data.</text>
</comment>
<evidence type="ECO:0000256" key="2">
    <source>
        <dbReference type="ARBA" id="ARBA00008107"/>
    </source>
</evidence>
<comment type="subcellular location">
    <subcellularLocation>
        <location evidence="1 7">Cytoplasm</location>
    </subcellularLocation>
</comment>
<gene>
    <name evidence="9" type="primary">phoU</name>
    <name evidence="9" type="ORF">ENX07_01520</name>
</gene>
<dbReference type="GO" id="GO:0006817">
    <property type="term" value="P:phosphate ion transport"/>
    <property type="evidence" value="ECO:0007669"/>
    <property type="project" value="UniProtKB-KW"/>
</dbReference>
<keyword evidence="6 7" id="KW-0592">Phosphate transport</keyword>
<evidence type="ECO:0000256" key="7">
    <source>
        <dbReference type="PIRNR" id="PIRNR003107"/>
    </source>
</evidence>
<dbReference type="EMBL" id="DTMQ01000011">
    <property type="protein sequence ID" value="HGE98741.1"/>
    <property type="molecule type" value="Genomic_DNA"/>
</dbReference>
<evidence type="ECO:0000313" key="9">
    <source>
        <dbReference type="EMBL" id="HGE98741.1"/>
    </source>
</evidence>
<dbReference type="InterPro" id="IPR038078">
    <property type="entry name" value="PhoU-like_sf"/>
</dbReference>
<proteinExistence type="inferred from homology"/>
<evidence type="ECO:0000256" key="6">
    <source>
        <dbReference type="ARBA" id="ARBA00022592"/>
    </source>
</evidence>
<evidence type="ECO:0000256" key="1">
    <source>
        <dbReference type="ARBA" id="ARBA00004496"/>
    </source>
</evidence>
<accession>A0A7C3UVV7</accession>
<evidence type="ECO:0000256" key="4">
    <source>
        <dbReference type="ARBA" id="ARBA00022448"/>
    </source>
</evidence>
<evidence type="ECO:0000256" key="3">
    <source>
        <dbReference type="ARBA" id="ARBA00011738"/>
    </source>
</evidence>
<protein>
    <recommendedName>
        <fullName evidence="7">Phosphate-specific transport system accessory protein PhoU</fullName>
    </recommendedName>
</protein>
<organism evidence="9">
    <name type="scientific">candidate division WOR-3 bacterium</name>
    <dbReference type="NCBI Taxonomy" id="2052148"/>
    <lineage>
        <taxon>Bacteria</taxon>
        <taxon>Bacteria division WOR-3</taxon>
    </lineage>
</organism>
<dbReference type="GO" id="GO:0045936">
    <property type="term" value="P:negative regulation of phosphate metabolic process"/>
    <property type="evidence" value="ECO:0007669"/>
    <property type="project" value="InterPro"/>
</dbReference>
<sequence length="224" mass="25344">MTLEEMINGLKEKLLKSATLVQGMVEKSIKSLLERNEKWAREVIEVDEKMANENEIVIEDEAIKIIALHQPEATPLRTLIMIIKINNDLERIGDHAVNISEAALSLIPKPYVKKLIDLPRMAEIAIGMLKDSLTAFLRGDGDLAREVCQRDDTVDGLRDQIFRELLTFMISDPKTIERGLLLILITRNLERIADLATNIAEDVIFIAEGEVIKHGRGIKERENL</sequence>
<dbReference type="AlphaFoldDB" id="A0A7C3UVV7"/>
<dbReference type="PANTHER" id="PTHR42930:SF3">
    <property type="entry name" value="PHOSPHATE-SPECIFIC TRANSPORT SYSTEM ACCESSORY PROTEIN PHOU"/>
    <property type="match status" value="1"/>
</dbReference>
<reference evidence="9" key="1">
    <citation type="journal article" date="2020" name="mSystems">
        <title>Genome- and Community-Level Interaction Insights into Carbon Utilization and Element Cycling Functions of Hydrothermarchaeota in Hydrothermal Sediment.</title>
        <authorList>
            <person name="Zhou Z."/>
            <person name="Liu Y."/>
            <person name="Xu W."/>
            <person name="Pan J."/>
            <person name="Luo Z.H."/>
            <person name="Li M."/>
        </authorList>
    </citation>
    <scope>NUCLEOTIDE SEQUENCE [LARGE SCALE GENOMIC DNA]</scope>
    <source>
        <strain evidence="9">SpSt-906</strain>
    </source>
</reference>
<dbReference type="PIRSF" id="PIRSF003107">
    <property type="entry name" value="PhoU"/>
    <property type="match status" value="1"/>
</dbReference>
<dbReference type="NCBIfam" id="TIGR02135">
    <property type="entry name" value="phoU_full"/>
    <property type="match status" value="1"/>
</dbReference>
<evidence type="ECO:0000259" key="8">
    <source>
        <dbReference type="Pfam" id="PF01895"/>
    </source>
</evidence>
<name>A0A7C3UVV7_UNCW3</name>
<feature type="domain" description="PhoU" evidence="8">
    <location>
        <begin position="118"/>
        <end position="203"/>
    </location>
</feature>
<dbReference type="FunFam" id="1.20.58.220:FF:000004">
    <property type="entry name" value="Phosphate-specific transport system accessory protein PhoU"/>
    <property type="match status" value="1"/>
</dbReference>
<keyword evidence="4 7" id="KW-0813">Transport</keyword>
<dbReference type="Gene3D" id="1.20.58.220">
    <property type="entry name" value="Phosphate transport system protein phou homolog 2, domain 2"/>
    <property type="match status" value="2"/>
</dbReference>
<comment type="similarity">
    <text evidence="2 7">Belongs to the PhoU family.</text>
</comment>
<keyword evidence="5 7" id="KW-0963">Cytoplasm</keyword>
<feature type="domain" description="PhoU" evidence="8">
    <location>
        <begin position="17"/>
        <end position="102"/>
    </location>
</feature>
<evidence type="ECO:0000256" key="5">
    <source>
        <dbReference type="ARBA" id="ARBA00022490"/>
    </source>
</evidence>